<reference evidence="1 2" key="1">
    <citation type="submission" date="2019-07" db="EMBL/GenBank/DDBJ databases">
        <title>Whole genome shotgun sequence of Segetibacter aerophilus NBRC 106135.</title>
        <authorList>
            <person name="Hosoyama A."/>
            <person name="Uohara A."/>
            <person name="Ohji S."/>
            <person name="Ichikawa N."/>
        </authorList>
    </citation>
    <scope>NUCLEOTIDE SEQUENCE [LARGE SCALE GENOMIC DNA]</scope>
    <source>
        <strain evidence="1 2">NBRC 106135</strain>
    </source>
</reference>
<accession>A0A512BHC8</accession>
<sequence length="133" mass="15394">MIDASELRIGNYILHKASVRILPVKCTFQHFELMAKGLAKDIFPIPLKPDILQKCGFVENKKYYLLPDAREFILTLPVMGNSKNEVYAYLNSNKESYARATVNDLVISNNFYYLHQLQNLYYVLLGKELDVML</sequence>
<dbReference type="Proteomes" id="UP000321513">
    <property type="component" value="Unassembled WGS sequence"/>
</dbReference>
<name>A0A512BHC8_9BACT</name>
<evidence type="ECO:0000313" key="2">
    <source>
        <dbReference type="Proteomes" id="UP000321513"/>
    </source>
</evidence>
<dbReference type="AlphaFoldDB" id="A0A512BHC8"/>
<proteinExistence type="predicted"/>
<organism evidence="1 2">
    <name type="scientific">Segetibacter aerophilus</name>
    <dbReference type="NCBI Taxonomy" id="670293"/>
    <lineage>
        <taxon>Bacteria</taxon>
        <taxon>Pseudomonadati</taxon>
        <taxon>Bacteroidota</taxon>
        <taxon>Chitinophagia</taxon>
        <taxon>Chitinophagales</taxon>
        <taxon>Chitinophagaceae</taxon>
        <taxon>Segetibacter</taxon>
    </lineage>
</organism>
<keyword evidence="2" id="KW-1185">Reference proteome</keyword>
<dbReference type="EMBL" id="BJYT01000020">
    <property type="protein sequence ID" value="GEO11386.1"/>
    <property type="molecule type" value="Genomic_DNA"/>
</dbReference>
<protein>
    <submittedName>
        <fullName evidence="1">Uncharacterized protein</fullName>
    </submittedName>
</protein>
<evidence type="ECO:0000313" key="1">
    <source>
        <dbReference type="EMBL" id="GEO11386.1"/>
    </source>
</evidence>
<dbReference type="OrthoDB" id="956134at2"/>
<dbReference type="RefSeq" id="WP_147205496.1">
    <property type="nucleotide sequence ID" value="NZ_BJYT01000020.1"/>
</dbReference>
<gene>
    <name evidence="1" type="ORF">SAE01_38820</name>
</gene>
<comment type="caution">
    <text evidence="1">The sequence shown here is derived from an EMBL/GenBank/DDBJ whole genome shotgun (WGS) entry which is preliminary data.</text>
</comment>